<dbReference type="CDD" id="cd16376">
    <property type="entry name" value="Avd_like"/>
    <property type="match status" value="1"/>
</dbReference>
<reference evidence="2 3" key="1">
    <citation type="journal article" date="2016" name="Nat. Commun.">
        <title>Thousands of microbial genomes shed light on interconnected biogeochemical processes in an aquifer system.</title>
        <authorList>
            <person name="Anantharaman K."/>
            <person name="Brown C.T."/>
            <person name="Hug L.A."/>
            <person name="Sharon I."/>
            <person name="Castelle C.J."/>
            <person name="Probst A.J."/>
            <person name="Thomas B.C."/>
            <person name="Singh A."/>
            <person name="Wilkins M.J."/>
            <person name="Karaoz U."/>
            <person name="Brodie E.L."/>
            <person name="Williams K.H."/>
            <person name="Hubbard S.S."/>
            <person name="Banfield J.F."/>
        </authorList>
    </citation>
    <scope>NUCLEOTIDE SEQUENCE [LARGE SCALE GENOMIC DNA]</scope>
</reference>
<evidence type="ECO:0000259" key="1">
    <source>
        <dbReference type="Pfam" id="PF22296"/>
    </source>
</evidence>
<sequence>MPPPGNTLSIIQKLTSAYKLWRDYWIHFDKLTRFGLGVKIDGLFIETMQNVFIASRKNREYKKIYLDKASDKLDLLKFLLQIAWETSVLDNKKYISLSQPLVEIGRMLGGWQKQTKTP</sequence>
<name>A0A1F8G4F4_9BACT</name>
<dbReference type="EMBL" id="MGKD01000018">
    <property type="protein sequence ID" value="OGN19409.1"/>
    <property type="molecule type" value="Genomic_DNA"/>
</dbReference>
<accession>A0A1F8G4F4</accession>
<feature type="domain" description="bAvd-like" evidence="1">
    <location>
        <begin position="28"/>
        <end position="114"/>
    </location>
</feature>
<proteinExistence type="predicted"/>
<dbReference type="Gene3D" id="1.20.1440.60">
    <property type="entry name" value="23S rRNA-intervening sequence"/>
    <property type="match status" value="1"/>
</dbReference>
<evidence type="ECO:0000313" key="3">
    <source>
        <dbReference type="Proteomes" id="UP000177478"/>
    </source>
</evidence>
<dbReference type="AlphaFoldDB" id="A0A1F8G4F4"/>
<organism evidence="2 3">
    <name type="scientific">Candidatus Yanofskybacteria bacterium RIFCSPHIGHO2_12_FULL_45_19b</name>
    <dbReference type="NCBI Taxonomy" id="1802689"/>
    <lineage>
        <taxon>Bacteria</taxon>
        <taxon>Candidatus Yanofskyibacteriota</taxon>
    </lineage>
</organism>
<dbReference type="InterPro" id="IPR055360">
    <property type="entry name" value="bAvd"/>
</dbReference>
<dbReference type="STRING" id="1802689.A3F25_00665"/>
<gene>
    <name evidence="2" type="ORF">A3F25_00665</name>
</gene>
<dbReference type="Pfam" id="PF22296">
    <property type="entry name" value="bAvd"/>
    <property type="match status" value="1"/>
</dbReference>
<protein>
    <recommendedName>
        <fullName evidence="1">bAvd-like domain-containing protein</fullName>
    </recommendedName>
</protein>
<dbReference type="InterPro" id="IPR036583">
    <property type="entry name" value="23S_rRNA_IVS_sf"/>
</dbReference>
<dbReference type="Proteomes" id="UP000177478">
    <property type="component" value="Unassembled WGS sequence"/>
</dbReference>
<comment type="caution">
    <text evidence="2">The sequence shown here is derived from an EMBL/GenBank/DDBJ whole genome shotgun (WGS) entry which is preliminary data.</text>
</comment>
<evidence type="ECO:0000313" key="2">
    <source>
        <dbReference type="EMBL" id="OGN19409.1"/>
    </source>
</evidence>